<feature type="domain" description="Glutamine amidotransferase" evidence="1">
    <location>
        <begin position="38"/>
        <end position="218"/>
    </location>
</feature>
<dbReference type="Proteomes" id="UP000267223">
    <property type="component" value="Unassembled WGS sequence"/>
</dbReference>
<reference evidence="2 3" key="1">
    <citation type="submission" date="2018-11" db="EMBL/GenBank/DDBJ databases">
        <title>Draft genome sequence of Ferruginibacter sp. BO-59.</title>
        <authorList>
            <person name="Im W.T."/>
        </authorList>
    </citation>
    <scope>NUCLEOTIDE SEQUENCE [LARGE SCALE GENOMIC DNA]</scope>
    <source>
        <strain evidence="2 3">BO-59</strain>
    </source>
</reference>
<evidence type="ECO:0000259" key="1">
    <source>
        <dbReference type="Pfam" id="PF00117"/>
    </source>
</evidence>
<dbReference type="EMBL" id="RJJR01000009">
    <property type="protein sequence ID" value="RNI35822.1"/>
    <property type="molecule type" value="Genomic_DNA"/>
</dbReference>
<evidence type="ECO:0000313" key="3">
    <source>
        <dbReference type="Proteomes" id="UP000267223"/>
    </source>
</evidence>
<dbReference type="Pfam" id="PF00117">
    <property type="entry name" value="GATase"/>
    <property type="match status" value="1"/>
</dbReference>
<organism evidence="2 3">
    <name type="scientific">Hanamia caeni</name>
    <dbReference type="NCBI Taxonomy" id="2294116"/>
    <lineage>
        <taxon>Bacteria</taxon>
        <taxon>Pseudomonadati</taxon>
        <taxon>Bacteroidota</taxon>
        <taxon>Chitinophagia</taxon>
        <taxon>Chitinophagales</taxon>
        <taxon>Chitinophagaceae</taxon>
        <taxon>Hanamia</taxon>
    </lineage>
</organism>
<sequence length="285" mass="33148">MNFTDKPTIRIAILDLYDGFENQGMRGLREILNSFSKSNNLHLDIREFDVRQKKELPDTSWDIYLSSGGPGSPLESEGQQWDTLYFRWLHEIEKWNNNPATVSKKYVFFICHSFQLACRYFRVAKITKRKSTSFGVLPVHLLEDGKTEPVFENMPDPFYAVDSRDYQVIQPDQKRIKESGAKILCIEKERKHVPFERAVMGIRFNEYFIGTQFHPEADALGMQKHLQTGEKKKTVIENHGEAKWLSMMERLNDPDKIVWTHDHVIPNFLKLAAGQVIMNSRPVAV</sequence>
<proteinExistence type="predicted"/>
<accession>A0A3M9NDC1</accession>
<comment type="caution">
    <text evidence="2">The sequence shown here is derived from an EMBL/GenBank/DDBJ whole genome shotgun (WGS) entry which is preliminary data.</text>
</comment>
<dbReference type="SUPFAM" id="SSF52317">
    <property type="entry name" value="Class I glutamine amidotransferase-like"/>
    <property type="match status" value="1"/>
</dbReference>
<gene>
    <name evidence="2" type="ORF">EFY79_12800</name>
</gene>
<name>A0A3M9NDC1_9BACT</name>
<dbReference type="AlphaFoldDB" id="A0A3M9NDC1"/>
<dbReference type="PROSITE" id="PS51273">
    <property type="entry name" value="GATASE_TYPE_1"/>
    <property type="match status" value="1"/>
</dbReference>
<protein>
    <submittedName>
        <fullName evidence="2">GMP synthase</fullName>
    </submittedName>
</protein>
<dbReference type="OrthoDB" id="639921at2"/>
<dbReference type="InterPro" id="IPR029062">
    <property type="entry name" value="Class_I_gatase-like"/>
</dbReference>
<dbReference type="InterPro" id="IPR017926">
    <property type="entry name" value="GATASE"/>
</dbReference>
<keyword evidence="3" id="KW-1185">Reference proteome</keyword>
<dbReference type="Gene3D" id="3.40.50.880">
    <property type="match status" value="1"/>
</dbReference>
<evidence type="ECO:0000313" key="2">
    <source>
        <dbReference type="EMBL" id="RNI35822.1"/>
    </source>
</evidence>